<evidence type="ECO:0000256" key="3">
    <source>
        <dbReference type="ARBA" id="ARBA00022692"/>
    </source>
</evidence>
<dbReference type="PANTHER" id="PTHR22911:SF6">
    <property type="entry name" value="SOLUTE CARRIER FAMILY 35 MEMBER G1"/>
    <property type="match status" value="1"/>
</dbReference>
<dbReference type="SUPFAM" id="SSF103481">
    <property type="entry name" value="Multidrug resistance efflux transporter EmrE"/>
    <property type="match status" value="2"/>
</dbReference>
<keyword evidence="5 6" id="KW-0472">Membrane</keyword>
<dbReference type="InterPro" id="IPR000620">
    <property type="entry name" value="EamA_dom"/>
</dbReference>
<feature type="domain" description="EamA" evidence="7">
    <location>
        <begin position="6"/>
        <end position="138"/>
    </location>
</feature>
<sequence length="293" mass="30508">MSSNFRGAALMVAAMAGFAVEDMLLKSVTDELQVGQILIMFGSFGTILFALLARSRGDRLLHPNLLHPVVGAKALAEICGRLFFTLSLALAPLSTVSALLQATPLVVVAGAAIFFGERVGWRRWTAIATGFVGVLIVLRPGVELSWGALAALAGMLGFALRDLATRGAPKTLSNLVLGVYGFLALVPAGAVLLAVTGGAVWPTSAAFATVGTASVVGVAAYYALTAAMRVGEVAVVTPFRYTRLVFALILASIVFAERPDAMTLLGSAVIVASGIYTLLRSRRETQLTVAQDA</sequence>
<gene>
    <name evidence="8" type="ORF">RGQ15_15955</name>
</gene>
<evidence type="ECO:0000256" key="1">
    <source>
        <dbReference type="ARBA" id="ARBA00004141"/>
    </source>
</evidence>
<evidence type="ECO:0000313" key="9">
    <source>
        <dbReference type="Proteomes" id="UP001269144"/>
    </source>
</evidence>
<evidence type="ECO:0000256" key="5">
    <source>
        <dbReference type="ARBA" id="ARBA00023136"/>
    </source>
</evidence>
<feature type="transmembrane region" description="Helical" evidence="6">
    <location>
        <begin position="90"/>
        <end position="114"/>
    </location>
</feature>
<evidence type="ECO:0000256" key="2">
    <source>
        <dbReference type="ARBA" id="ARBA00009853"/>
    </source>
</evidence>
<evidence type="ECO:0000256" key="4">
    <source>
        <dbReference type="ARBA" id="ARBA00022989"/>
    </source>
</evidence>
<dbReference type="PANTHER" id="PTHR22911">
    <property type="entry name" value="ACYL-MALONYL CONDENSING ENZYME-RELATED"/>
    <property type="match status" value="1"/>
</dbReference>
<keyword evidence="4 6" id="KW-1133">Transmembrane helix</keyword>
<name>A0ABU2HVI4_9RHOB</name>
<proteinExistence type="inferred from homology"/>
<feature type="transmembrane region" description="Helical" evidence="6">
    <location>
        <begin position="35"/>
        <end position="53"/>
    </location>
</feature>
<dbReference type="Gene3D" id="1.10.3730.20">
    <property type="match status" value="1"/>
</dbReference>
<comment type="subcellular location">
    <subcellularLocation>
        <location evidence="1">Membrane</location>
        <topology evidence="1">Multi-pass membrane protein</topology>
    </subcellularLocation>
</comment>
<dbReference type="RefSeq" id="WP_311161573.1">
    <property type="nucleotide sequence ID" value="NZ_JAVQLW010000002.1"/>
</dbReference>
<dbReference type="Pfam" id="PF00892">
    <property type="entry name" value="EamA"/>
    <property type="match status" value="2"/>
</dbReference>
<keyword evidence="3 6" id="KW-0812">Transmembrane</keyword>
<organism evidence="8 9">
    <name type="scientific">Paracoccus aurantius</name>
    <dbReference type="NCBI Taxonomy" id="3073814"/>
    <lineage>
        <taxon>Bacteria</taxon>
        <taxon>Pseudomonadati</taxon>
        <taxon>Pseudomonadota</taxon>
        <taxon>Alphaproteobacteria</taxon>
        <taxon>Rhodobacterales</taxon>
        <taxon>Paracoccaceae</taxon>
        <taxon>Paracoccus</taxon>
    </lineage>
</organism>
<evidence type="ECO:0000256" key="6">
    <source>
        <dbReference type="SAM" id="Phobius"/>
    </source>
</evidence>
<feature type="domain" description="EamA" evidence="7">
    <location>
        <begin position="146"/>
        <end position="273"/>
    </location>
</feature>
<evidence type="ECO:0000259" key="7">
    <source>
        <dbReference type="Pfam" id="PF00892"/>
    </source>
</evidence>
<feature type="transmembrane region" description="Helical" evidence="6">
    <location>
        <begin position="144"/>
        <end position="163"/>
    </location>
</feature>
<accession>A0ABU2HVI4</accession>
<comment type="similarity">
    <text evidence="2">Belongs to the drug/metabolite transporter (DMT) superfamily. 10 TMS drug/metabolite exporter (DME) (TC 2.A.7.3) family.</text>
</comment>
<dbReference type="InterPro" id="IPR037185">
    <property type="entry name" value="EmrE-like"/>
</dbReference>
<comment type="caution">
    <text evidence="8">The sequence shown here is derived from an EMBL/GenBank/DDBJ whole genome shotgun (WGS) entry which is preliminary data.</text>
</comment>
<dbReference type="EMBL" id="JAVQLW010000002">
    <property type="protein sequence ID" value="MDS9469061.1"/>
    <property type="molecule type" value="Genomic_DNA"/>
</dbReference>
<protein>
    <submittedName>
        <fullName evidence="8">DMT family transporter</fullName>
    </submittedName>
</protein>
<feature type="transmembrane region" description="Helical" evidence="6">
    <location>
        <begin position="121"/>
        <end position="138"/>
    </location>
</feature>
<reference evidence="9" key="1">
    <citation type="submission" date="2023-07" db="EMBL/GenBank/DDBJ databases">
        <title>Paracoccus sp. MBLB3053 whole genome sequence.</title>
        <authorList>
            <person name="Hwang C.Y."/>
            <person name="Cho E.-S."/>
            <person name="Seo M.-J."/>
        </authorList>
    </citation>
    <scope>NUCLEOTIDE SEQUENCE [LARGE SCALE GENOMIC DNA]</scope>
    <source>
        <strain evidence="9">MBLB3053</strain>
    </source>
</reference>
<feature type="transmembrane region" description="Helical" evidence="6">
    <location>
        <begin position="65"/>
        <end position="84"/>
    </location>
</feature>
<keyword evidence="9" id="KW-1185">Reference proteome</keyword>
<feature type="transmembrane region" description="Helical" evidence="6">
    <location>
        <begin position="175"/>
        <end position="199"/>
    </location>
</feature>
<evidence type="ECO:0000313" key="8">
    <source>
        <dbReference type="EMBL" id="MDS9469061.1"/>
    </source>
</evidence>
<dbReference type="Proteomes" id="UP001269144">
    <property type="component" value="Unassembled WGS sequence"/>
</dbReference>
<feature type="transmembrane region" description="Helical" evidence="6">
    <location>
        <begin position="261"/>
        <end position="279"/>
    </location>
</feature>
<feature type="transmembrane region" description="Helical" evidence="6">
    <location>
        <begin position="205"/>
        <end position="224"/>
    </location>
</feature>
<feature type="transmembrane region" description="Helical" evidence="6">
    <location>
        <begin position="233"/>
        <end position="255"/>
    </location>
</feature>